<dbReference type="HOGENOM" id="CLU_007853_9_0_1"/>
<protein>
    <recommendedName>
        <fullName evidence="7">Glycoside hydrolase 35 catalytic domain-containing protein</fullName>
    </recommendedName>
</protein>
<evidence type="ECO:0000313" key="9">
    <source>
        <dbReference type="Proteomes" id="UP000015104"/>
    </source>
</evidence>
<keyword evidence="5" id="KW-0326">Glycosidase</keyword>
<reference evidence="9" key="1">
    <citation type="submission" date="2011-08" db="EMBL/GenBank/DDBJ databases">
        <authorList>
            <person name="Rombauts S."/>
        </authorList>
    </citation>
    <scope>NUCLEOTIDE SEQUENCE</scope>
    <source>
        <strain evidence="9">London</strain>
    </source>
</reference>
<dbReference type="Pfam" id="PF01301">
    <property type="entry name" value="Glyco_hydro_35"/>
    <property type="match status" value="1"/>
</dbReference>
<evidence type="ECO:0000256" key="4">
    <source>
        <dbReference type="ARBA" id="ARBA00023180"/>
    </source>
</evidence>
<keyword evidence="3" id="KW-0378">Hydrolase</keyword>
<evidence type="ECO:0000256" key="2">
    <source>
        <dbReference type="ARBA" id="ARBA00022729"/>
    </source>
</evidence>
<dbReference type="InterPro" id="IPR001944">
    <property type="entry name" value="Glycoside_Hdrlase_35"/>
</dbReference>
<dbReference type="EnsemblMetazoa" id="tetur09g05870.1">
    <property type="protein sequence ID" value="tetur09g05870.1"/>
    <property type="gene ID" value="tetur09g05870"/>
</dbReference>
<feature type="chain" id="PRO_5004591423" description="Glycoside hydrolase 35 catalytic domain-containing protein" evidence="6">
    <location>
        <begin position="22"/>
        <end position="299"/>
    </location>
</feature>
<dbReference type="FunFam" id="3.20.20.80:FF:000017">
    <property type="entry name" value="Beta-galactosidase"/>
    <property type="match status" value="1"/>
</dbReference>
<proteinExistence type="inferred from homology"/>
<accession>T1KEA4</accession>
<dbReference type="Proteomes" id="UP000015104">
    <property type="component" value="Unassembled WGS sequence"/>
</dbReference>
<dbReference type="EMBL" id="CAEY01002034">
    <property type="status" value="NOT_ANNOTATED_CDS"/>
    <property type="molecule type" value="Genomic_DNA"/>
</dbReference>
<evidence type="ECO:0000256" key="5">
    <source>
        <dbReference type="ARBA" id="ARBA00023295"/>
    </source>
</evidence>
<dbReference type="eggNOG" id="KOG0496">
    <property type="taxonomic scope" value="Eukaryota"/>
</dbReference>
<evidence type="ECO:0000256" key="3">
    <source>
        <dbReference type="ARBA" id="ARBA00022801"/>
    </source>
</evidence>
<organism evidence="8 9">
    <name type="scientific">Tetranychus urticae</name>
    <name type="common">Two-spotted spider mite</name>
    <dbReference type="NCBI Taxonomy" id="32264"/>
    <lineage>
        <taxon>Eukaryota</taxon>
        <taxon>Metazoa</taxon>
        <taxon>Ecdysozoa</taxon>
        <taxon>Arthropoda</taxon>
        <taxon>Chelicerata</taxon>
        <taxon>Arachnida</taxon>
        <taxon>Acari</taxon>
        <taxon>Acariformes</taxon>
        <taxon>Trombidiformes</taxon>
        <taxon>Prostigmata</taxon>
        <taxon>Eleutherengona</taxon>
        <taxon>Raphignathae</taxon>
        <taxon>Tetranychoidea</taxon>
        <taxon>Tetranychidae</taxon>
        <taxon>Tetranychus</taxon>
    </lineage>
</organism>
<dbReference type="AlphaFoldDB" id="T1KEA4"/>
<dbReference type="GO" id="GO:0005975">
    <property type="term" value="P:carbohydrate metabolic process"/>
    <property type="evidence" value="ECO:0007669"/>
    <property type="project" value="InterPro"/>
</dbReference>
<name>T1KEA4_TETUR</name>
<dbReference type="GO" id="GO:0004553">
    <property type="term" value="F:hydrolase activity, hydrolyzing O-glycosyl compounds"/>
    <property type="evidence" value="ECO:0007669"/>
    <property type="project" value="InterPro"/>
</dbReference>
<evidence type="ECO:0000256" key="6">
    <source>
        <dbReference type="SAM" id="SignalP"/>
    </source>
</evidence>
<dbReference type="PRINTS" id="PR00742">
    <property type="entry name" value="GLHYDRLASE35"/>
</dbReference>
<feature type="signal peptide" evidence="6">
    <location>
        <begin position="1"/>
        <end position="21"/>
    </location>
</feature>
<dbReference type="InterPro" id="IPR031330">
    <property type="entry name" value="Gly_Hdrlase_35_cat"/>
</dbReference>
<dbReference type="STRING" id="32264.T1KEA4"/>
<dbReference type="Gene3D" id="3.20.20.80">
    <property type="entry name" value="Glycosidases"/>
    <property type="match status" value="1"/>
</dbReference>
<dbReference type="PANTHER" id="PTHR23421">
    <property type="entry name" value="BETA-GALACTOSIDASE RELATED"/>
    <property type="match status" value="1"/>
</dbReference>
<comment type="similarity">
    <text evidence="1">Belongs to the glycosyl hydrolase 35 family.</text>
</comment>
<evidence type="ECO:0000259" key="7">
    <source>
        <dbReference type="Pfam" id="PF01301"/>
    </source>
</evidence>
<reference evidence="8" key="2">
    <citation type="submission" date="2015-06" db="UniProtKB">
        <authorList>
            <consortium name="EnsemblMetazoa"/>
        </authorList>
    </citation>
    <scope>IDENTIFICATION</scope>
</reference>
<keyword evidence="4" id="KW-0325">Glycoprotein</keyword>
<dbReference type="SUPFAM" id="SSF51445">
    <property type="entry name" value="(Trans)glycosidases"/>
    <property type="match status" value="1"/>
</dbReference>
<evidence type="ECO:0000313" key="8">
    <source>
        <dbReference type="EnsemblMetazoa" id="tetur09g05870.1"/>
    </source>
</evidence>
<feature type="domain" description="Glycoside hydrolase 35 catalytic" evidence="7">
    <location>
        <begin position="34"/>
        <end position="299"/>
    </location>
</feature>
<dbReference type="InterPro" id="IPR017853">
    <property type="entry name" value="GH"/>
</dbReference>
<sequence>MDLHATIILLLIFLITRVSFGQRQFQIDWSNNVFLKDGQPFQYVSGSFHYFRVPVEYWSDRMIKMRSAGLNAIQTYIEWRSHEPSIGVYNFEDNLNLFGFIEMAQKHDLLVILRPGPYICAERDMGGLPSWLLTEDPSMALRSNDSRYLNHVNRWFNYLLPRLNPYLYKNGGPVIMMQVENEYGSYFACDFSYTSYLRDLMANLTNNDVVLFTTDGNALSYLKCGLINGTFGTIDFGPGTDVAQSFSYLRSRQPNGPLVNSEYYTGWLDHWAEPHSVTSDELVIKTLETMLSMNVSINM</sequence>
<keyword evidence="2 6" id="KW-0732">Signal</keyword>
<dbReference type="InterPro" id="IPR019801">
    <property type="entry name" value="Glyco_hydro_35_CS"/>
</dbReference>
<keyword evidence="9" id="KW-1185">Reference proteome</keyword>
<dbReference type="PROSITE" id="PS01182">
    <property type="entry name" value="GLYCOSYL_HYDROL_F35"/>
    <property type="match status" value="1"/>
</dbReference>
<evidence type="ECO:0000256" key="1">
    <source>
        <dbReference type="ARBA" id="ARBA00009809"/>
    </source>
</evidence>